<accession>A0A1H6C3J0</accession>
<gene>
    <name evidence="2" type="ORF">SAMN05421819_4175</name>
</gene>
<keyword evidence="1" id="KW-1133">Transmembrane helix</keyword>
<evidence type="ECO:0000313" key="3">
    <source>
        <dbReference type="Proteomes" id="UP000236728"/>
    </source>
</evidence>
<dbReference type="AlphaFoldDB" id="A0A1H6C3J0"/>
<proteinExistence type="predicted"/>
<keyword evidence="1" id="KW-0472">Membrane</keyword>
<feature type="transmembrane region" description="Helical" evidence="1">
    <location>
        <begin position="78"/>
        <end position="94"/>
    </location>
</feature>
<evidence type="ECO:0000313" key="2">
    <source>
        <dbReference type="EMBL" id="SEG66946.1"/>
    </source>
</evidence>
<protein>
    <submittedName>
        <fullName evidence="2">Uncharacterized protein</fullName>
    </submittedName>
</protein>
<evidence type="ECO:0000256" key="1">
    <source>
        <dbReference type="SAM" id="Phobius"/>
    </source>
</evidence>
<dbReference type="Proteomes" id="UP000236728">
    <property type="component" value="Unassembled WGS sequence"/>
</dbReference>
<dbReference type="EMBL" id="FNVA01000008">
    <property type="protein sequence ID" value="SEG66946.1"/>
    <property type="molecule type" value="Genomic_DNA"/>
</dbReference>
<feature type="transmembrane region" description="Helical" evidence="1">
    <location>
        <begin position="6"/>
        <end position="29"/>
    </location>
</feature>
<organism evidence="2 3">
    <name type="scientific">Bryocella elongata</name>
    <dbReference type="NCBI Taxonomy" id="863522"/>
    <lineage>
        <taxon>Bacteria</taxon>
        <taxon>Pseudomonadati</taxon>
        <taxon>Acidobacteriota</taxon>
        <taxon>Terriglobia</taxon>
        <taxon>Terriglobales</taxon>
        <taxon>Acidobacteriaceae</taxon>
        <taxon>Bryocella</taxon>
    </lineage>
</organism>
<reference evidence="2 3" key="1">
    <citation type="submission" date="2016-10" db="EMBL/GenBank/DDBJ databases">
        <authorList>
            <person name="de Groot N.N."/>
        </authorList>
    </citation>
    <scope>NUCLEOTIDE SEQUENCE [LARGE SCALE GENOMIC DNA]</scope>
    <source>
        <strain evidence="2 3">DSM 22489</strain>
    </source>
</reference>
<name>A0A1H6C3J0_9BACT</name>
<keyword evidence="1" id="KW-0812">Transmembrane</keyword>
<sequence>MTLRVLQTLLITAVLILVPGFCLLEHWLIAEINRSGHRSPVRHWQVITWKQYRELEHTHRELFPGSWKLDAFLMVRRLSMVLGVVMVSVLWSMLSNRTAQH</sequence>
<dbReference type="RefSeq" id="WP_103935012.1">
    <property type="nucleotide sequence ID" value="NZ_FNVA01000008.1"/>
</dbReference>
<keyword evidence="3" id="KW-1185">Reference proteome</keyword>